<dbReference type="AlphaFoldDB" id="A0A0D0DLE6"/>
<gene>
    <name evidence="1" type="ORF">PAXRUDRAFT_822820</name>
</gene>
<sequence>MDLCAGRQRSLNLRPEISGNEEELDIISSLLDVASGRKEDDTFQPRRVITARL</sequence>
<dbReference type="HOGENOM" id="CLU_3069361_0_0_1"/>
<organism evidence="1 2">
    <name type="scientific">Paxillus rubicundulus Ve08.2h10</name>
    <dbReference type="NCBI Taxonomy" id="930991"/>
    <lineage>
        <taxon>Eukaryota</taxon>
        <taxon>Fungi</taxon>
        <taxon>Dikarya</taxon>
        <taxon>Basidiomycota</taxon>
        <taxon>Agaricomycotina</taxon>
        <taxon>Agaricomycetes</taxon>
        <taxon>Agaricomycetidae</taxon>
        <taxon>Boletales</taxon>
        <taxon>Paxilineae</taxon>
        <taxon>Paxillaceae</taxon>
        <taxon>Paxillus</taxon>
    </lineage>
</organism>
<protein>
    <submittedName>
        <fullName evidence="1">Uncharacterized protein</fullName>
    </submittedName>
</protein>
<evidence type="ECO:0000313" key="1">
    <source>
        <dbReference type="EMBL" id="KIK99402.1"/>
    </source>
</evidence>
<proteinExistence type="predicted"/>
<reference evidence="2" key="2">
    <citation type="submission" date="2015-01" db="EMBL/GenBank/DDBJ databases">
        <title>Evolutionary Origins and Diversification of the Mycorrhizal Mutualists.</title>
        <authorList>
            <consortium name="DOE Joint Genome Institute"/>
            <consortium name="Mycorrhizal Genomics Consortium"/>
            <person name="Kohler A."/>
            <person name="Kuo A."/>
            <person name="Nagy L.G."/>
            <person name="Floudas D."/>
            <person name="Copeland A."/>
            <person name="Barry K.W."/>
            <person name="Cichocki N."/>
            <person name="Veneault-Fourrey C."/>
            <person name="LaButti K."/>
            <person name="Lindquist E.A."/>
            <person name="Lipzen A."/>
            <person name="Lundell T."/>
            <person name="Morin E."/>
            <person name="Murat C."/>
            <person name="Riley R."/>
            <person name="Ohm R."/>
            <person name="Sun H."/>
            <person name="Tunlid A."/>
            <person name="Henrissat B."/>
            <person name="Grigoriev I.V."/>
            <person name="Hibbett D.S."/>
            <person name="Martin F."/>
        </authorList>
    </citation>
    <scope>NUCLEOTIDE SEQUENCE [LARGE SCALE GENOMIC DNA]</scope>
    <source>
        <strain evidence="2">Ve08.2h10</strain>
    </source>
</reference>
<name>A0A0D0DLE6_9AGAM</name>
<dbReference type="Proteomes" id="UP000054538">
    <property type="component" value="Unassembled WGS sequence"/>
</dbReference>
<evidence type="ECO:0000313" key="2">
    <source>
        <dbReference type="Proteomes" id="UP000054538"/>
    </source>
</evidence>
<dbReference type="EMBL" id="KN824861">
    <property type="protein sequence ID" value="KIK99402.1"/>
    <property type="molecule type" value="Genomic_DNA"/>
</dbReference>
<keyword evidence="2" id="KW-1185">Reference proteome</keyword>
<accession>A0A0D0DLE6</accession>
<dbReference type="InParanoid" id="A0A0D0DLE6"/>
<reference evidence="1 2" key="1">
    <citation type="submission" date="2014-04" db="EMBL/GenBank/DDBJ databases">
        <authorList>
            <consortium name="DOE Joint Genome Institute"/>
            <person name="Kuo A."/>
            <person name="Kohler A."/>
            <person name="Jargeat P."/>
            <person name="Nagy L.G."/>
            <person name="Floudas D."/>
            <person name="Copeland A."/>
            <person name="Barry K.W."/>
            <person name="Cichocki N."/>
            <person name="Veneault-Fourrey C."/>
            <person name="LaButti K."/>
            <person name="Lindquist E.A."/>
            <person name="Lipzen A."/>
            <person name="Lundell T."/>
            <person name="Morin E."/>
            <person name="Murat C."/>
            <person name="Sun H."/>
            <person name="Tunlid A."/>
            <person name="Henrissat B."/>
            <person name="Grigoriev I.V."/>
            <person name="Hibbett D.S."/>
            <person name="Martin F."/>
            <person name="Nordberg H.P."/>
            <person name="Cantor M.N."/>
            <person name="Hua S.X."/>
        </authorList>
    </citation>
    <scope>NUCLEOTIDE SEQUENCE [LARGE SCALE GENOMIC DNA]</scope>
    <source>
        <strain evidence="1 2">Ve08.2h10</strain>
    </source>
</reference>